<dbReference type="AlphaFoldDB" id="A0AA36BC28"/>
<name>A0AA36BC28_OCTVU</name>
<dbReference type="Proteomes" id="UP001162480">
    <property type="component" value="Chromosome 12"/>
</dbReference>
<sequence>MSAPTRPKYCIIQVQAQYTVTTFTKHLFSLVGCETKVAAQQKTAKMSKARHIFQERIETDILKGMIDRISSAWTLGRTKVCEILNTMDGISADVGDGSFLIPINEFNFTRINK</sequence>
<organism evidence="1 2">
    <name type="scientific">Octopus vulgaris</name>
    <name type="common">Common octopus</name>
    <dbReference type="NCBI Taxonomy" id="6645"/>
    <lineage>
        <taxon>Eukaryota</taxon>
        <taxon>Metazoa</taxon>
        <taxon>Spiralia</taxon>
        <taxon>Lophotrochozoa</taxon>
        <taxon>Mollusca</taxon>
        <taxon>Cephalopoda</taxon>
        <taxon>Coleoidea</taxon>
        <taxon>Octopodiformes</taxon>
        <taxon>Octopoda</taxon>
        <taxon>Incirrata</taxon>
        <taxon>Octopodidae</taxon>
        <taxon>Octopus</taxon>
    </lineage>
</organism>
<evidence type="ECO:0000313" key="2">
    <source>
        <dbReference type="Proteomes" id="UP001162480"/>
    </source>
</evidence>
<dbReference type="EMBL" id="OX597825">
    <property type="protein sequence ID" value="CAI9730917.1"/>
    <property type="molecule type" value="Genomic_DNA"/>
</dbReference>
<accession>A0AA36BC28</accession>
<evidence type="ECO:0000313" key="1">
    <source>
        <dbReference type="EMBL" id="CAI9730917.1"/>
    </source>
</evidence>
<protein>
    <submittedName>
        <fullName evidence="1">Uncharacterized protein</fullName>
    </submittedName>
</protein>
<proteinExistence type="predicted"/>
<keyword evidence="2" id="KW-1185">Reference proteome</keyword>
<reference evidence="1" key="1">
    <citation type="submission" date="2023-08" db="EMBL/GenBank/DDBJ databases">
        <authorList>
            <person name="Alioto T."/>
            <person name="Alioto T."/>
            <person name="Gomez Garrido J."/>
        </authorList>
    </citation>
    <scope>NUCLEOTIDE SEQUENCE</scope>
</reference>
<gene>
    <name evidence="1" type="ORF">OCTVUL_1B018771</name>
</gene>